<gene>
    <name evidence="1" type="ORF">S01H1_80616</name>
</gene>
<sequence length="218" mass="24267">TIGRARPNSSYLSIFSELNTFVNEKIASQSKDLKAYAKKYPDGKNAEKALQLAGILEDMTPNEIFELTSGGVEMAMTKMGMKIESDQKEGWQTQALESDPRASINNGVKSKLYSLKKYRTNANGEVESGITILGEPTPNQNAFVEVMHFFAKSGARTLDEKLRALNAEVNRIAMNPKANSSKYHFVDLHKQLTDGTYSKQELNEFNRVMTKDINTMGG</sequence>
<feature type="non-terminal residue" evidence="1">
    <location>
        <position position="218"/>
    </location>
</feature>
<reference evidence="1" key="1">
    <citation type="journal article" date="2014" name="Front. Microbiol.">
        <title>High frequency of phylogenetically diverse reductive dehalogenase-homologous genes in deep subseafloor sedimentary metagenomes.</title>
        <authorList>
            <person name="Kawai M."/>
            <person name="Futagami T."/>
            <person name="Toyoda A."/>
            <person name="Takaki Y."/>
            <person name="Nishi S."/>
            <person name="Hori S."/>
            <person name="Arai W."/>
            <person name="Tsubouchi T."/>
            <person name="Morono Y."/>
            <person name="Uchiyama I."/>
            <person name="Ito T."/>
            <person name="Fujiyama A."/>
            <person name="Inagaki F."/>
            <person name="Takami H."/>
        </authorList>
    </citation>
    <scope>NUCLEOTIDE SEQUENCE</scope>
    <source>
        <strain evidence="1">Expedition CK06-06</strain>
    </source>
</reference>
<evidence type="ECO:0000313" key="1">
    <source>
        <dbReference type="EMBL" id="GAG48953.1"/>
    </source>
</evidence>
<dbReference type="AlphaFoldDB" id="X0YK92"/>
<proteinExistence type="predicted"/>
<comment type="caution">
    <text evidence="1">The sequence shown here is derived from an EMBL/GenBank/DDBJ whole genome shotgun (WGS) entry which is preliminary data.</text>
</comment>
<organism evidence="1">
    <name type="scientific">marine sediment metagenome</name>
    <dbReference type="NCBI Taxonomy" id="412755"/>
    <lineage>
        <taxon>unclassified sequences</taxon>
        <taxon>metagenomes</taxon>
        <taxon>ecological metagenomes</taxon>
    </lineage>
</organism>
<accession>X0YK92</accession>
<protein>
    <submittedName>
        <fullName evidence="1">Uncharacterized protein</fullName>
    </submittedName>
</protein>
<feature type="non-terminal residue" evidence="1">
    <location>
        <position position="1"/>
    </location>
</feature>
<dbReference type="EMBL" id="BARS01054460">
    <property type="protein sequence ID" value="GAG48953.1"/>
    <property type="molecule type" value="Genomic_DNA"/>
</dbReference>
<name>X0YK92_9ZZZZ</name>